<evidence type="ECO:0000313" key="11">
    <source>
        <dbReference type="Proteomes" id="UP000267821"/>
    </source>
</evidence>
<dbReference type="Proteomes" id="UP000267821">
    <property type="component" value="Unassembled WGS sequence"/>
</dbReference>
<feature type="region of interest" description="Disordered" evidence="8">
    <location>
        <begin position="740"/>
        <end position="773"/>
    </location>
</feature>
<dbReference type="Pfam" id="PF01302">
    <property type="entry name" value="CAP_GLY"/>
    <property type="match status" value="1"/>
</dbReference>
<keyword evidence="2" id="KW-0963">Cytoplasm</keyword>
<dbReference type="InterPro" id="IPR036859">
    <property type="entry name" value="CAP-Gly_dom_sf"/>
</dbReference>
<evidence type="ECO:0000256" key="4">
    <source>
        <dbReference type="ARBA" id="ARBA00022737"/>
    </source>
</evidence>
<evidence type="ECO:0000256" key="5">
    <source>
        <dbReference type="ARBA" id="ARBA00023054"/>
    </source>
</evidence>
<evidence type="ECO:0000256" key="8">
    <source>
        <dbReference type="SAM" id="MobiDB-lite"/>
    </source>
</evidence>
<feature type="compositionally biased region" description="Polar residues" evidence="8">
    <location>
        <begin position="550"/>
        <end position="563"/>
    </location>
</feature>
<accession>A0A3N4LWA7</accession>
<feature type="domain" description="CAP-Gly" evidence="9">
    <location>
        <begin position="68"/>
        <end position="114"/>
    </location>
</feature>
<feature type="region of interest" description="Disordered" evidence="8">
    <location>
        <begin position="123"/>
        <end position="251"/>
    </location>
</feature>
<proteinExistence type="predicted"/>
<keyword evidence="6" id="KW-0206">Cytoskeleton</keyword>
<feature type="compositionally biased region" description="Basic and acidic residues" evidence="8">
    <location>
        <begin position="672"/>
        <end position="685"/>
    </location>
</feature>
<evidence type="ECO:0000313" key="10">
    <source>
        <dbReference type="EMBL" id="RPB27194.1"/>
    </source>
</evidence>
<feature type="region of interest" description="Disordered" evidence="8">
    <location>
        <begin position="537"/>
        <end position="572"/>
    </location>
</feature>
<evidence type="ECO:0000256" key="3">
    <source>
        <dbReference type="ARBA" id="ARBA00022701"/>
    </source>
</evidence>
<evidence type="ECO:0000256" key="2">
    <source>
        <dbReference type="ARBA" id="ARBA00022490"/>
    </source>
</evidence>
<dbReference type="InterPro" id="IPR000938">
    <property type="entry name" value="CAP-Gly_domain"/>
</dbReference>
<evidence type="ECO:0000259" key="9">
    <source>
        <dbReference type="PROSITE" id="PS50245"/>
    </source>
</evidence>
<feature type="region of interest" description="Disordered" evidence="8">
    <location>
        <begin position="646"/>
        <end position="685"/>
    </location>
</feature>
<protein>
    <recommendedName>
        <fullName evidence="9">CAP-Gly domain-containing protein</fullName>
    </recommendedName>
</protein>
<dbReference type="EMBL" id="ML121532">
    <property type="protein sequence ID" value="RPB27194.1"/>
    <property type="molecule type" value="Genomic_DNA"/>
</dbReference>
<gene>
    <name evidence="10" type="ORF">L211DRAFT_779979</name>
</gene>
<dbReference type="InParanoid" id="A0A3N4LWA7"/>
<dbReference type="AlphaFoldDB" id="A0A3N4LWA7"/>
<organism evidence="10 11">
    <name type="scientific">Terfezia boudieri ATCC MYA-4762</name>
    <dbReference type="NCBI Taxonomy" id="1051890"/>
    <lineage>
        <taxon>Eukaryota</taxon>
        <taxon>Fungi</taxon>
        <taxon>Dikarya</taxon>
        <taxon>Ascomycota</taxon>
        <taxon>Pezizomycotina</taxon>
        <taxon>Pezizomycetes</taxon>
        <taxon>Pezizales</taxon>
        <taxon>Pezizaceae</taxon>
        <taxon>Terfezia</taxon>
    </lineage>
</organism>
<dbReference type="OrthoDB" id="2130750at2759"/>
<dbReference type="SUPFAM" id="SSF74924">
    <property type="entry name" value="Cap-Gly domain"/>
    <property type="match status" value="1"/>
</dbReference>
<keyword evidence="4" id="KW-0677">Repeat</keyword>
<dbReference type="PROSITE" id="PS50245">
    <property type="entry name" value="CAP_GLY_2"/>
    <property type="match status" value="1"/>
</dbReference>
<dbReference type="Gene3D" id="2.30.30.190">
    <property type="entry name" value="CAP Gly-rich-like domain"/>
    <property type="match status" value="1"/>
</dbReference>
<keyword evidence="3" id="KW-0493">Microtubule</keyword>
<dbReference type="Gene3D" id="3.30.470.30">
    <property type="entry name" value="DNA ligase/mRNA capping enzyme"/>
    <property type="match status" value="1"/>
</dbReference>
<reference evidence="10 11" key="1">
    <citation type="journal article" date="2018" name="Nat. Ecol. Evol.">
        <title>Pezizomycetes genomes reveal the molecular basis of ectomycorrhizal truffle lifestyle.</title>
        <authorList>
            <person name="Murat C."/>
            <person name="Payen T."/>
            <person name="Noel B."/>
            <person name="Kuo A."/>
            <person name="Morin E."/>
            <person name="Chen J."/>
            <person name="Kohler A."/>
            <person name="Krizsan K."/>
            <person name="Balestrini R."/>
            <person name="Da Silva C."/>
            <person name="Montanini B."/>
            <person name="Hainaut M."/>
            <person name="Levati E."/>
            <person name="Barry K.W."/>
            <person name="Belfiori B."/>
            <person name="Cichocki N."/>
            <person name="Clum A."/>
            <person name="Dockter R.B."/>
            <person name="Fauchery L."/>
            <person name="Guy J."/>
            <person name="Iotti M."/>
            <person name="Le Tacon F."/>
            <person name="Lindquist E.A."/>
            <person name="Lipzen A."/>
            <person name="Malagnac F."/>
            <person name="Mello A."/>
            <person name="Molinier V."/>
            <person name="Miyauchi S."/>
            <person name="Poulain J."/>
            <person name="Riccioni C."/>
            <person name="Rubini A."/>
            <person name="Sitrit Y."/>
            <person name="Splivallo R."/>
            <person name="Traeger S."/>
            <person name="Wang M."/>
            <person name="Zifcakova L."/>
            <person name="Wipf D."/>
            <person name="Zambonelli A."/>
            <person name="Paolocci F."/>
            <person name="Nowrousian M."/>
            <person name="Ottonello S."/>
            <person name="Baldrian P."/>
            <person name="Spatafora J.W."/>
            <person name="Henrissat B."/>
            <person name="Nagy L.G."/>
            <person name="Aury J.M."/>
            <person name="Wincker P."/>
            <person name="Grigoriev I.V."/>
            <person name="Bonfante P."/>
            <person name="Martin F.M."/>
        </authorList>
    </citation>
    <scope>NUCLEOTIDE SEQUENCE [LARGE SCALE GENOMIC DNA]</scope>
    <source>
        <strain evidence="10 11">ATCC MYA-4762</strain>
    </source>
</reference>
<keyword evidence="11" id="KW-1185">Reference proteome</keyword>
<feature type="compositionally biased region" description="Polar residues" evidence="8">
    <location>
        <begin position="646"/>
        <end position="657"/>
    </location>
</feature>
<dbReference type="STRING" id="1051890.A0A3N4LWA7"/>
<sequence length="821" mass="88627">MLARKASFQQLTQNSLASVPDGSADYALSGPRSRLDYGAKKSINGGDIEVGDIVDTPGGMHGVVKFIGNVRGKNGVFCGVELEGSLTGKGKNDGVVDGVRYFTTSSPMSGMFVPISRATKRLSASSSNAPPTPPLSSHSALTVNSTRRSDSPGPRSLGGSLGKPAGGRPSLSRPESPIRRQAGGAPRLLPPTTPRHASAAAGPGPSRLLAPSPTPGKGRGERGRSGSVSINQEPEIRLGTSGGAPRITPVPKQMGAQLGVKKGMHSFGMRSASAMDKRLVGDDVASPIDTDVPEITMALRRIEDGGATAALVAELERKLAERERQLDEQTASMNEMESTLIELQSLIESAQHTANSPQMMGLQKNLRDIEDADASQLRALLREKNDKIAQLNQEFDSHRADFRSTIDTLELASSETVRVYEQRVEDLLQQNRELMERGEDVDSVARQLKQLEELVAELEEGLEDARRGEAEARGEVEFLRGEVERSREELRREKEKSAAAVANAAVGSMMRNNNAELEKKDEEIRGLKAIIHSLSRDAVSDDENEPVKAKTTNGHVNSGSEAQSGDGEELAKEREIREKLEQRIKELEAQVKAKEERESQLEREIELLERDRRNSFISERPTKTNSIYSVASEKAFQELTRPLNKVTSDTNANSTVKDTARESKGSLASWRSAHEESKLARTKTPRADGDPNLWCEMCEAGGHDILTCTSMFGSSGGRPAIEGAEAKPDTTVSTPIDTEGDIAPLSVQSSSPIDAPEELPMSPASTKKKSVHLPLPPPMIDGSFGPIAGKESGIVDHSKWCAVCERDGHDSVDCPFDEDAY</sequence>
<dbReference type="SMART" id="SM01052">
    <property type="entry name" value="CAP_GLY"/>
    <property type="match status" value="1"/>
</dbReference>
<keyword evidence="5 7" id="KW-0175">Coiled coil</keyword>
<comment type="subcellular location">
    <subcellularLocation>
        <location evidence="1">Cytoplasm</location>
        <location evidence="1">Cytoskeleton</location>
    </subcellularLocation>
</comment>
<evidence type="ECO:0000256" key="1">
    <source>
        <dbReference type="ARBA" id="ARBA00004245"/>
    </source>
</evidence>
<dbReference type="PANTHER" id="PTHR18916">
    <property type="entry name" value="DYNACTIN 1-RELATED MICROTUBULE-BINDING"/>
    <property type="match status" value="1"/>
</dbReference>
<dbReference type="PROSITE" id="PS00845">
    <property type="entry name" value="CAP_GLY_1"/>
    <property type="match status" value="1"/>
</dbReference>
<evidence type="ECO:0000256" key="7">
    <source>
        <dbReference type="SAM" id="Coils"/>
    </source>
</evidence>
<dbReference type="InterPro" id="IPR032108">
    <property type="entry name" value="CLIP1_ZNF"/>
</dbReference>
<name>A0A3N4LWA7_9PEZI</name>
<dbReference type="CDD" id="cd14688">
    <property type="entry name" value="bZIP_YAP"/>
    <property type="match status" value="1"/>
</dbReference>
<evidence type="ECO:0000256" key="6">
    <source>
        <dbReference type="ARBA" id="ARBA00023212"/>
    </source>
</evidence>
<dbReference type="GO" id="GO:0005874">
    <property type="term" value="C:microtubule"/>
    <property type="evidence" value="ECO:0007669"/>
    <property type="project" value="UniProtKB-KW"/>
</dbReference>
<dbReference type="Pfam" id="PF16641">
    <property type="entry name" value="CLIP1_ZNF"/>
    <property type="match status" value="2"/>
</dbReference>
<dbReference type="PANTHER" id="PTHR18916:SF83">
    <property type="entry name" value="TIP ELONGATION PROTEIN 1"/>
    <property type="match status" value="1"/>
</dbReference>
<feature type="coiled-coil region" evidence="7">
    <location>
        <begin position="312"/>
        <end position="537"/>
    </location>
</feature>